<keyword evidence="1" id="KW-0602">Photosynthesis</keyword>
<dbReference type="PANTHER" id="PTHR47199">
    <property type="entry name" value="PHOTOSYSTEM II STABILITY/ASSEMBLY FACTOR HCF136, CHLOROPLASTIC"/>
    <property type="match status" value="1"/>
</dbReference>
<evidence type="ECO:0000256" key="3">
    <source>
        <dbReference type="SAM" id="SignalP"/>
    </source>
</evidence>
<feature type="chain" id="PRO_5045640523" evidence="3">
    <location>
        <begin position="19"/>
        <end position="325"/>
    </location>
</feature>
<keyword evidence="6" id="KW-1185">Reference proteome</keyword>
<feature type="signal peptide" evidence="3">
    <location>
        <begin position="1"/>
        <end position="18"/>
    </location>
</feature>
<organism evidence="5 6">
    <name type="scientific">Niabella pedocola</name>
    <dbReference type="NCBI Taxonomy" id="1752077"/>
    <lineage>
        <taxon>Bacteria</taxon>
        <taxon>Pseudomonadati</taxon>
        <taxon>Bacteroidota</taxon>
        <taxon>Chitinophagia</taxon>
        <taxon>Chitinophagales</taxon>
        <taxon>Chitinophagaceae</taxon>
        <taxon>Niabella</taxon>
    </lineage>
</organism>
<dbReference type="PANTHER" id="PTHR47199:SF2">
    <property type="entry name" value="PHOTOSYSTEM II STABILITY_ASSEMBLY FACTOR HCF136, CHLOROPLASTIC"/>
    <property type="match status" value="1"/>
</dbReference>
<dbReference type="Proteomes" id="UP001199816">
    <property type="component" value="Unassembled WGS sequence"/>
</dbReference>
<keyword evidence="2" id="KW-0604">Photosystem II</keyword>
<accession>A0ABS8PKB4</accession>
<dbReference type="SUPFAM" id="SSF50939">
    <property type="entry name" value="Sialidases"/>
    <property type="match status" value="1"/>
</dbReference>
<feature type="domain" description="Photosynthesis system II assembly factor Ycf48/Hcf136-like" evidence="4">
    <location>
        <begin position="64"/>
        <end position="167"/>
    </location>
</feature>
<dbReference type="InterPro" id="IPR028203">
    <property type="entry name" value="PSII_CF48-like_dom"/>
</dbReference>
<dbReference type="RefSeq" id="WP_231002429.1">
    <property type="nucleotide sequence ID" value="NZ_JAJNEC010000003.1"/>
</dbReference>
<evidence type="ECO:0000313" key="6">
    <source>
        <dbReference type="Proteomes" id="UP001199816"/>
    </source>
</evidence>
<dbReference type="Gene3D" id="2.130.10.10">
    <property type="entry name" value="YVTN repeat-like/Quinoprotein amine dehydrogenase"/>
    <property type="match status" value="2"/>
</dbReference>
<sequence length="325" mass="34242">MFRNLLLFFLCTCGLASAAQNLEIISTGNGTNLRGIGGIKNTIWVSGSNGYTGRSADGGKTWKWQQVPGFETHDFRDIAVLDENTALVMAIASPAYILKTTDGGRSWKKVYENRDTAMFLDAMAFSGAKTGYVIGDPIRGKIFIGQTADAGNSWKQVPGPAALPGEAFFAASGSNLVVAGNKLRMVSGGTVSRFFDGSKTTVLPLMQGSATMGANSIAALGSRLMIAGGDFQDPSRKDSVLLLSTDGGKTFRFPHKGPAGYRSAVAPLNKDTWIACGLTGIDVSTDGGLNWTPVSDKPFNAIFINPATKTAYLAGPKGTVGCIRF</sequence>
<comment type="caution">
    <text evidence="5">The sequence shown here is derived from an EMBL/GenBank/DDBJ whole genome shotgun (WGS) entry which is preliminary data.</text>
</comment>
<evidence type="ECO:0000259" key="4">
    <source>
        <dbReference type="Pfam" id="PF14870"/>
    </source>
</evidence>
<proteinExistence type="predicted"/>
<dbReference type="InterPro" id="IPR015943">
    <property type="entry name" value="WD40/YVTN_repeat-like_dom_sf"/>
</dbReference>
<keyword evidence="3" id="KW-0732">Signal</keyword>
<evidence type="ECO:0000313" key="5">
    <source>
        <dbReference type="EMBL" id="MCD2421524.1"/>
    </source>
</evidence>
<reference evidence="5 6" key="1">
    <citation type="submission" date="2021-11" db="EMBL/GenBank/DDBJ databases">
        <title>Genomic of Niabella pedocola.</title>
        <authorList>
            <person name="Wu T."/>
        </authorList>
    </citation>
    <scope>NUCLEOTIDE SEQUENCE [LARGE SCALE GENOMIC DNA]</scope>
    <source>
        <strain evidence="5 6">JCM 31011</strain>
    </source>
</reference>
<dbReference type="Pfam" id="PF14870">
    <property type="entry name" value="PSII_BNR"/>
    <property type="match status" value="1"/>
</dbReference>
<dbReference type="InterPro" id="IPR036278">
    <property type="entry name" value="Sialidase_sf"/>
</dbReference>
<protein>
    <submittedName>
        <fullName evidence="5">YCF48-related protein</fullName>
    </submittedName>
</protein>
<evidence type="ECO:0000256" key="2">
    <source>
        <dbReference type="ARBA" id="ARBA00023276"/>
    </source>
</evidence>
<dbReference type="EMBL" id="JAJNEC010000003">
    <property type="protein sequence ID" value="MCD2421524.1"/>
    <property type="molecule type" value="Genomic_DNA"/>
</dbReference>
<gene>
    <name evidence="5" type="ORF">LQ567_02040</name>
</gene>
<evidence type="ECO:0000256" key="1">
    <source>
        <dbReference type="ARBA" id="ARBA00022531"/>
    </source>
</evidence>
<name>A0ABS8PKB4_9BACT</name>